<gene>
    <name evidence="8" type="ORF">BSF38_00857</name>
</gene>
<reference evidence="9" key="1">
    <citation type="submission" date="2016-12" db="EMBL/GenBank/DDBJ databases">
        <title>Comparative genomics of four Isosphaeraceae planctomycetes: a common pool of plasmids and glycoside hydrolase genes.</title>
        <authorList>
            <person name="Ivanova A."/>
        </authorList>
    </citation>
    <scope>NUCLEOTIDE SEQUENCE [LARGE SCALE GENOMIC DNA]</scope>
    <source>
        <strain evidence="9">PX4</strain>
    </source>
</reference>
<dbReference type="EMBL" id="CP019082">
    <property type="protein sequence ID" value="APW59434.1"/>
    <property type="molecule type" value="Genomic_DNA"/>
</dbReference>
<dbReference type="Gene3D" id="3.40.50.1820">
    <property type="entry name" value="alpha/beta hydrolase"/>
    <property type="match status" value="1"/>
</dbReference>
<keyword evidence="5" id="KW-0378">Hydrolase</keyword>
<keyword evidence="6" id="KW-0119">Carbohydrate metabolism</keyword>
<dbReference type="RefSeq" id="WP_076343612.1">
    <property type="nucleotide sequence ID" value="NZ_CP019082.1"/>
</dbReference>
<accession>A0A1U7CKG6</accession>
<organism evidence="8 9">
    <name type="scientific">Paludisphaera borealis</name>
    <dbReference type="NCBI Taxonomy" id="1387353"/>
    <lineage>
        <taxon>Bacteria</taxon>
        <taxon>Pseudomonadati</taxon>
        <taxon>Planctomycetota</taxon>
        <taxon>Planctomycetia</taxon>
        <taxon>Isosphaerales</taxon>
        <taxon>Isosphaeraceae</taxon>
        <taxon>Paludisphaera</taxon>
    </lineage>
</organism>
<dbReference type="GO" id="GO:0005576">
    <property type="term" value="C:extracellular region"/>
    <property type="evidence" value="ECO:0007669"/>
    <property type="project" value="UniProtKB-SubCell"/>
</dbReference>
<dbReference type="STRING" id="1387353.BSF38_00857"/>
<keyword evidence="3" id="KW-0858">Xylan degradation</keyword>
<dbReference type="PANTHER" id="PTHR38050">
    <property type="match status" value="1"/>
</dbReference>
<dbReference type="PANTHER" id="PTHR38050:SF2">
    <property type="entry name" value="FERULOYL ESTERASE C-RELATED"/>
    <property type="match status" value="1"/>
</dbReference>
<evidence type="ECO:0000256" key="5">
    <source>
        <dbReference type="ARBA" id="ARBA00022801"/>
    </source>
</evidence>
<dbReference type="InterPro" id="IPR029058">
    <property type="entry name" value="AB_hydrolase_fold"/>
</dbReference>
<keyword evidence="9" id="KW-1185">Reference proteome</keyword>
<dbReference type="Pfam" id="PF10503">
    <property type="entry name" value="Esterase_PHB"/>
    <property type="match status" value="1"/>
</dbReference>
<evidence type="ECO:0000256" key="1">
    <source>
        <dbReference type="ARBA" id="ARBA00004613"/>
    </source>
</evidence>
<dbReference type="KEGG" id="pbor:BSF38_00857"/>
<dbReference type="InterPro" id="IPR010126">
    <property type="entry name" value="Esterase_phb"/>
</dbReference>
<dbReference type="Proteomes" id="UP000186309">
    <property type="component" value="Chromosome"/>
</dbReference>
<dbReference type="GO" id="GO:0030600">
    <property type="term" value="F:feruloyl esterase activity"/>
    <property type="evidence" value="ECO:0007669"/>
    <property type="project" value="InterPro"/>
</dbReference>
<dbReference type="GO" id="GO:0045493">
    <property type="term" value="P:xylan catabolic process"/>
    <property type="evidence" value="ECO:0007669"/>
    <property type="project" value="UniProtKB-KW"/>
</dbReference>
<dbReference type="AlphaFoldDB" id="A0A1U7CKG6"/>
<dbReference type="OrthoDB" id="9764953at2"/>
<keyword evidence="4" id="KW-0732">Signal</keyword>
<evidence type="ECO:0000313" key="8">
    <source>
        <dbReference type="EMBL" id="APW59434.1"/>
    </source>
</evidence>
<comment type="subcellular location">
    <subcellularLocation>
        <location evidence="1">Secreted</location>
    </subcellularLocation>
</comment>
<protein>
    <submittedName>
        <fullName evidence="8">CE1 family carbohydrate esterase</fullName>
    </submittedName>
</protein>
<evidence type="ECO:0000256" key="3">
    <source>
        <dbReference type="ARBA" id="ARBA00022651"/>
    </source>
</evidence>
<evidence type="ECO:0000256" key="2">
    <source>
        <dbReference type="ARBA" id="ARBA00022525"/>
    </source>
</evidence>
<sequence>MNAGPLLALALAAFTTTKLPAGDHQRSLTSEGLPRAYWVHIPPGYDASKPTPVVLILHSALMNGPSMAKFCGMNDKADQAGFIAVYPNGAGPTSLFKYWDAGGVKFRDSDDVGFIAKVLDDLESVVHVDRKRVFAAGMSNGGMMCYRLAAELSNRIAAIASVAGSMAINDCHPKRPVPVLHFHGTKDGVVLYNGPDERTPSNIKFLSVDDTVRAWARLDGCPPTPSIDVLPHLKDQIPIRRAIYGPGTDGAEVVLYSVQGGGHTWPGRDPEMFFLGKSTKDVSANDLIWEFFQKHPMK</sequence>
<evidence type="ECO:0000313" key="9">
    <source>
        <dbReference type="Proteomes" id="UP000186309"/>
    </source>
</evidence>
<evidence type="ECO:0000256" key="4">
    <source>
        <dbReference type="ARBA" id="ARBA00022729"/>
    </source>
</evidence>
<proteinExistence type="predicted"/>
<keyword evidence="2" id="KW-0964">Secreted</keyword>
<evidence type="ECO:0000256" key="6">
    <source>
        <dbReference type="ARBA" id="ARBA00023277"/>
    </source>
</evidence>
<evidence type="ECO:0000256" key="7">
    <source>
        <dbReference type="ARBA" id="ARBA00023326"/>
    </source>
</evidence>
<name>A0A1U7CKG6_9BACT</name>
<keyword evidence="7" id="KW-0624">Polysaccharide degradation</keyword>
<dbReference type="SUPFAM" id="SSF53474">
    <property type="entry name" value="alpha/beta-Hydrolases"/>
    <property type="match status" value="1"/>
</dbReference>
<dbReference type="InterPro" id="IPR043595">
    <property type="entry name" value="FaeB/C/D"/>
</dbReference>